<accession>A0A813LU81</accession>
<name>A0A813LU81_POLGL</name>
<sequence length="104" mass="11285">MSNKLKNSTPEVPTKKKRFRSLGSESESESESNLTTTTATTTTTTSTTTTSKEEAPLRSLPPGSAQGPEPVGLVRVCYFPNLGCLKNHLFVEFLLLFALFTTGK</sequence>
<evidence type="ECO:0000256" key="1">
    <source>
        <dbReference type="SAM" id="MobiDB-lite"/>
    </source>
</evidence>
<feature type="region of interest" description="Disordered" evidence="1">
    <location>
        <begin position="1"/>
        <end position="68"/>
    </location>
</feature>
<feature type="compositionally biased region" description="Low complexity" evidence="1">
    <location>
        <begin position="31"/>
        <end position="50"/>
    </location>
</feature>
<comment type="caution">
    <text evidence="2">The sequence shown here is derived from an EMBL/GenBank/DDBJ whole genome shotgun (WGS) entry which is preliminary data.</text>
</comment>
<proteinExistence type="predicted"/>
<gene>
    <name evidence="2" type="ORF">PGLA2088_LOCUS46728</name>
</gene>
<protein>
    <submittedName>
        <fullName evidence="2">Uncharacterized protein</fullName>
    </submittedName>
</protein>
<evidence type="ECO:0000313" key="2">
    <source>
        <dbReference type="EMBL" id="CAE8733162.1"/>
    </source>
</evidence>
<dbReference type="AlphaFoldDB" id="A0A813LU81"/>
<feature type="compositionally biased region" description="Polar residues" evidence="1">
    <location>
        <begin position="1"/>
        <end position="11"/>
    </location>
</feature>
<dbReference type="Proteomes" id="UP000626109">
    <property type="component" value="Unassembled WGS sequence"/>
</dbReference>
<reference evidence="2" key="1">
    <citation type="submission" date="2021-02" db="EMBL/GenBank/DDBJ databases">
        <authorList>
            <person name="Dougan E. K."/>
            <person name="Rhodes N."/>
            <person name="Thang M."/>
            <person name="Chan C."/>
        </authorList>
    </citation>
    <scope>NUCLEOTIDE SEQUENCE</scope>
</reference>
<evidence type="ECO:0000313" key="3">
    <source>
        <dbReference type="Proteomes" id="UP000626109"/>
    </source>
</evidence>
<organism evidence="2 3">
    <name type="scientific">Polarella glacialis</name>
    <name type="common">Dinoflagellate</name>
    <dbReference type="NCBI Taxonomy" id="89957"/>
    <lineage>
        <taxon>Eukaryota</taxon>
        <taxon>Sar</taxon>
        <taxon>Alveolata</taxon>
        <taxon>Dinophyceae</taxon>
        <taxon>Suessiales</taxon>
        <taxon>Suessiaceae</taxon>
        <taxon>Polarella</taxon>
    </lineage>
</organism>
<dbReference type="EMBL" id="CAJNNW010036292">
    <property type="protein sequence ID" value="CAE8733162.1"/>
    <property type="molecule type" value="Genomic_DNA"/>
</dbReference>